<evidence type="ECO:0000313" key="3">
    <source>
        <dbReference type="Proteomes" id="UP000681526"/>
    </source>
</evidence>
<dbReference type="EMBL" id="CAJRAY010000024">
    <property type="protein sequence ID" value="CAG5082080.1"/>
    <property type="molecule type" value="Genomic_DNA"/>
</dbReference>
<keyword evidence="3" id="KW-1185">Reference proteome</keyword>
<reference evidence="2 3" key="1">
    <citation type="submission" date="2021-04" db="EMBL/GenBank/DDBJ databases">
        <authorList>
            <person name="Rakotoarivonina H."/>
        </authorList>
    </citation>
    <scope>NUCLEOTIDE SEQUENCE [LARGE SCALE GENOMIC DNA]</scope>
    <source>
        <strain evidence="2 3">XE</strain>
    </source>
</reference>
<feature type="region of interest" description="Disordered" evidence="1">
    <location>
        <begin position="1"/>
        <end position="21"/>
    </location>
</feature>
<accession>A0ABN7RTW7</accession>
<protein>
    <submittedName>
        <fullName evidence="2">Uncharacterized protein</fullName>
    </submittedName>
</protein>
<comment type="caution">
    <text evidence="2">The sequence shown here is derived from an EMBL/GenBank/DDBJ whole genome shotgun (WGS) entry which is preliminary data.</text>
</comment>
<evidence type="ECO:0000256" key="1">
    <source>
        <dbReference type="SAM" id="MobiDB-lite"/>
    </source>
</evidence>
<proteinExistence type="predicted"/>
<gene>
    <name evidence="2" type="primary">txxe 865</name>
    <name evidence="2" type="ORF">TXXE_05815</name>
</gene>
<feature type="compositionally biased region" description="Basic and acidic residues" evidence="1">
    <location>
        <begin position="8"/>
        <end position="21"/>
    </location>
</feature>
<organism evidence="2 3">
    <name type="scientific">Thermobacillus xylanilyticus</name>
    <dbReference type="NCBI Taxonomy" id="76633"/>
    <lineage>
        <taxon>Bacteria</taxon>
        <taxon>Bacillati</taxon>
        <taxon>Bacillota</taxon>
        <taxon>Bacilli</taxon>
        <taxon>Bacillales</taxon>
        <taxon>Paenibacillaceae</taxon>
        <taxon>Thermobacillus</taxon>
    </lineage>
</organism>
<dbReference type="Proteomes" id="UP000681526">
    <property type="component" value="Unassembled WGS sequence"/>
</dbReference>
<name>A0ABN7RTW7_THEXY</name>
<evidence type="ECO:0000313" key="2">
    <source>
        <dbReference type="EMBL" id="CAG5082080.1"/>
    </source>
</evidence>
<sequence length="21" mass="2304">MKSLPESVKLDEGQVKEEIGS</sequence>